<comment type="similarity">
    <text evidence="5 6">Belongs to the XseA family.</text>
</comment>
<keyword evidence="3 5" id="KW-0378">Hydrolase</keyword>
<dbReference type="GO" id="GO:0008855">
    <property type="term" value="F:exodeoxyribonuclease VII activity"/>
    <property type="evidence" value="ECO:0007669"/>
    <property type="project" value="UniProtKB-UniRule"/>
</dbReference>
<reference evidence="9" key="1">
    <citation type="journal article" date="2016" name="ISME J.">
        <title>Functional metagenomic screen reveals new and diverse microbial rhodopsins.</title>
        <authorList>
            <person name="Pushkarev A."/>
            <person name="Beja O."/>
        </authorList>
    </citation>
    <scope>NUCLEOTIDE SEQUENCE</scope>
</reference>
<dbReference type="EC" id="3.1.11.6" evidence="5"/>
<keyword evidence="4 5" id="KW-0269">Exonuclease</keyword>
<name>A0A0U2IWQ1_9BACT</name>
<accession>A0A0U2IWQ1</accession>
<dbReference type="GO" id="GO:0003676">
    <property type="term" value="F:nucleic acid binding"/>
    <property type="evidence" value="ECO:0007669"/>
    <property type="project" value="InterPro"/>
</dbReference>
<dbReference type="Pfam" id="PF13742">
    <property type="entry name" value="tRNA_anti_2"/>
    <property type="match status" value="1"/>
</dbReference>
<feature type="domain" description="OB-fold nucleic acid binding" evidence="8">
    <location>
        <begin position="16"/>
        <end position="108"/>
    </location>
</feature>
<dbReference type="GO" id="GO:0005737">
    <property type="term" value="C:cytoplasm"/>
    <property type="evidence" value="ECO:0007669"/>
    <property type="project" value="UniProtKB-SubCell"/>
</dbReference>
<evidence type="ECO:0000256" key="6">
    <source>
        <dbReference type="RuleBase" id="RU004355"/>
    </source>
</evidence>
<comment type="function">
    <text evidence="5">Bidirectionally degrades single-stranded DNA into large acid-insoluble oligonucleotides, which are then degraded further into small acid-soluble oligonucleotides.</text>
</comment>
<dbReference type="InterPro" id="IPR020579">
    <property type="entry name" value="Exonuc_VII_lsu_C"/>
</dbReference>
<proteinExistence type="inferred from homology"/>
<evidence type="ECO:0000256" key="1">
    <source>
        <dbReference type="ARBA" id="ARBA00022490"/>
    </source>
</evidence>
<dbReference type="CDD" id="cd04489">
    <property type="entry name" value="ExoVII_LU_OBF"/>
    <property type="match status" value="1"/>
</dbReference>
<dbReference type="AlphaFoldDB" id="A0A0U2IWQ1"/>
<gene>
    <name evidence="5" type="primary">xseA</name>
</gene>
<evidence type="ECO:0000256" key="4">
    <source>
        <dbReference type="ARBA" id="ARBA00022839"/>
    </source>
</evidence>
<evidence type="ECO:0000259" key="7">
    <source>
        <dbReference type="Pfam" id="PF02601"/>
    </source>
</evidence>
<keyword evidence="2 5" id="KW-0540">Nuclease</keyword>
<sequence>MEDYTENLNSNSRDILSVSEVNQTADDFLRDIPPLWVSGEISGFKAYPSGHWYFSIKDSEAVLRCVMFKGDNAKVVNDPKEGDQLILFGKLSVYKRTGSYQMTVRQMELAGFGELMRKFELLKNKLNSEGLFEIKNSEQLPEINNKIAIITSSKGAAIRDVISTLKRRSPHTEILIAPTIVQGEQSPKSILQSLKLIETQYSNNNIDAAIICRGGGSIEDLWAFNNEEVCRYIAQMKTPIISGVGHETDFTLTDFVSNYRAATPTAAAEIISEGSSRILEYFENAKLVLRRNIINKIKEKTQALHFLKKQLRTPKQKLNEQQLRLDEQHERIELAIKNFLSKKINLIDIKFVELNNVSPKSRLVKIFNALNVLKTNLNHQLFTIVNASNSKLNLIQEKIHALDPKGVLKRGYSITTDGQNRVIKDAKRLKKGEEIQTLLSKGKVKSKVS</sequence>
<dbReference type="InterPro" id="IPR025824">
    <property type="entry name" value="OB-fold_nuc-bd_dom"/>
</dbReference>
<evidence type="ECO:0000259" key="8">
    <source>
        <dbReference type="Pfam" id="PF13742"/>
    </source>
</evidence>
<protein>
    <recommendedName>
        <fullName evidence="5">Exodeoxyribonuclease 7 large subunit</fullName>
        <ecNumber evidence="5">3.1.11.6</ecNumber>
    </recommendedName>
    <alternativeName>
        <fullName evidence="5">Exodeoxyribonuclease VII large subunit</fullName>
        <shortName evidence="5">Exonuclease VII large subunit</shortName>
    </alternativeName>
</protein>
<feature type="domain" description="Exonuclease VII large subunit C-terminal" evidence="7">
    <location>
        <begin position="131"/>
        <end position="446"/>
    </location>
</feature>
<dbReference type="PANTHER" id="PTHR30008">
    <property type="entry name" value="EXODEOXYRIBONUCLEASE 7 LARGE SUBUNIT"/>
    <property type="match status" value="1"/>
</dbReference>
<evidence type="ECO:0000256" key="5">
    <source>
        <dbReference type="HAMAP-Rule" id="MF_00378"/>
    </source>
</evidence>
<comment type="subunit">
    <text evidence="5">Heterooligomer composed of large and small subunits.</text>
</comment>
<dbReference type="HAMAP" id="MF_00378">
    <property type="entry name" value="Exonuc_7_L"/>
    <property type="match status" value="1"/>
</dbReference>
<evidence type="ECO:0000256" key="3">
    <source>
        <dbReference type="ARBA" id="ARBA00022801"/>
    </source>
</evidence>
<keyword evidence="1 5" id="KW-0963">Cytoplasm</keyword>
<dbReference type="InterPro" id="IPR003753">
    <property type="entry name" value="Exonuc_VII_L"/>
</dbReference>
<comment type="subcellular location">
    <subcellularLocation>
        <location evidence="5 6">Cytoplasm</location>
    </subcellularLocation>
</comment>
<evidence type="ECO:0000313" key="9">
    <source>
        <dbReference type="EMBL" id="ALS56210.1"/>
    </source>
</evidence>
<dbReference type="Pfam" id="PF02601">
    <property type="entry name" value="Exonuc_VII_L"/>
    <property type="match status" value="1"/>
</dbReference>
<dbReference type="NCBIfam" id="TIGR00237">
    <property type="entry name" value="xseA"/>
    <property type="match status" value="1"/>
</dbReference>
<comment type="catalytic activity">
    <reaction evidence="5 6">
        <text>Exonucleolytic cleavage in either 5'- to 3'- or 3'- to 5'-direction to yield nucleoside 5'-phosphates.</text>
        <dbReference type="EC" id="3.1.11.6"/>
    </reaction>
</comment>
<organism evidence="9">
    <name type="scientific">uncultured bacterium EIL27G07</name>
    <dbReference type="NCBI Taxonomy" id="1768202"/>
    <lineage>
        <taxon>Bacteria</taxon>
        <taxon>environmental samples</taxon>
    </lineage>
</organism>
<dbReference type="EMBL" id="KT201090">
    <property type="protein sequence ID" value="ALS56210.1"/>
    <property type="molecule type" value="Genomic_DNA"/>
</dbReference>
<dbReference type="GO" id="GO:0006308">
    <property type="term" value="P:DNA catabolic process"/>
    <property type="evidence" value="ECO:0007669"/>
    <property type="project" value="UniProtKB-UniRule"/>
</dbReference>
<dbReference type="PANTHER" id="PTHR30008:SF0">
    <property type="entry name" value="EXODEOXYRIBONUCLEASE 7 LARGE SUBUNIT"/>
    <property type="match status" value="1"/>
</dbReference>
<evidence type="ECO:0000256" key="2">
    <source>
        <dbReference type="ARBA" id="ARBA00022722"/>
    </source>
</evidence>
<dbReference type="GO" id="GO:0009318">
    <property type="term" value="C:exodeoxyribonuclease VII complex"/>
    <property type="evidence" value="ECO:0007669"/>
    <property type="project" value="UniProtKB-UniRule"/>
</dbReference>